<feature type="signal peptide" evidence="1">
    <location>
        <begin position="1"/>
        <end position="28"/>
    </location>
</feature>
<feature type="chain" id="PRO_5042008366" evidence="1">
    <location>
        <begin position="29"/>
        <end position="66"/>
    </location>
</feature>
<proteinExistence type="predicted"/>
<keyword evidence="3" id="KW-1185">Reference proteome</keyword>
<name>A0AAE0YGC9_9GAST</name>
<gene>
    <name evidence="2" type="ORF">RRG08_050779</name>
</gene>
<dbReference type="Proteomes" id="UP001283361">
    <property type="component" value="Unassembled WGS sequence"/>
</dbReference>
<evidence type="ECO:0000313" key="3">
    <source>
        <dbReference type="Proteomes" id="UP001283361"/>
    </source>
</evidence>
<sequence>MGTCFGTCFGWIPRKAFISAVLVSELQGAVSPLAADTKQGTVFALMEGSAAFLVVNFDRMLTFVTQ</sequence>
<reference evidence="2" key="1">
    <citation type="journal article" date="2023" name="G3 (Bethesda)">
        <title>A reference genome for the long-term kleptoplast-retaining sea slug Elysia crispata morphotype clarki.</title>
        <authorList>
            <person name="Eastman K.E."/>
            <person name="Pendleton A.L."/>
            <person name="Shaikh M.A."/>
            <person name="Suttiyut T."/>
            <person name="Ogas R."/>
            <person name="Tomko P."/>
            <person name="Gavelis G."/>
            <person name="Widhalm J.R."/>
            <person name="Wisecaver J.H."/>
        </authorList>
    </citation>
    <scope>NUCLEOTIDE SEQUENCE</scope>
    <source>
        <strain evidence="2">ECLA1</strain>
    </source>
</reference>
<dbReference type="AlphaFoldDB" id="A0AAE0YGC9"/>
<evidence type="ECO:0000313" key="2">
    <source>
        <dbReference type="EMBL" id="KAK3744840.1"/>
    </source>
</evidence>
<accession>A0AAE0YGC9</accession>
<keyword evidence="1" id="KW-0732">Signal</keyword>
<protein>
    <submittedName>
        <fullName evidence="2">Uncharacterized protein</fullName>
    </submittedName>
</protein>
<comment type="caution">
    <text evidence="2">The sequence shown here is derived from an EMBL/GenBank/DDBJ whole genome shotgun (WGS) entry which is preliminary data.</text>
</comment>
<organism evidence="2 3">
    <name type="scientific">Elysia crispata</name>
    <name type="common">lettuce slug</name>
    <dbReference type="NCBI Taxonomy" id="231223"/>
    <lineage>
        <taxon>Eukaryota</taxon>
        <taxon>Metazoa</taxon>
        <taxon>Spiralia</taxon>
        <taxon>Lophotrochozoa</taxon>
        <taxon>Mollusca</taxon>
        <taxon>Gastropoda</taxon>
        <taxon>Heterobranchia</taxon>
        <taxon>Euthyneura</taxon>
        <taxon>Panpulmonata</taxon>
        <taxon>Sacoglossa</taxon>
        <taxon>Placobranchoidea</taxon>
        <taxon>Plakobranchidae</taxon>
        <taxon>Elysia</taxon>
    </lineage>
</organism>
<dbReference type="EMBL" id="JAWDGP010006242">
    <property type="protein sequence ID" value="KAK3744840.1"/>
    <property type="molecule type" value="Genomic_DNA"/>
</dbReference>
<evidence type="ECO:0000256" key="1">
    <source>
        <dbReference type="SAM" id="SignalP"/>
    </source>
</evidence>